<reference evidence="9" key="2">
    <citation type="submission" date="2023-01" db="EMBL/GenBank/DDBJ databases">
        <authorList>
            <person name="Uljanovas D."/>
        </authorList>
    </citation>
    <scope>NUCLEOTIDE SEQUENCE</scope>
    <source>
        <strain evidence="9">H19</strain>
    </source>
</reference>
<comment type="subcellular location">
    <subcellularLocation>
        <location evidence="1">Cell outer membrane</location>
    </subcellularLocation>
</comment>
<evidence type="ECO:0000256" key="2">
    <source>
        <dbReference type="ARBA" id="ARBA00007613"/>
    </source>
</evidence>
<dbReference type="InterPro" id="IPR003423">
    <property type="entry name" value="OMP_efflux"/>
</dbReference>
<evidence type="ECO:0000256" key="8">
    <source>
        <dbReference type="SAM" id="Coils"/>
    </source>
</evidence>
<dbReference type="GO" id="GO:0015288">
    <property type="term" value="F:porin activity"/>
    <property type="evidence" value="ECO:0007669"/>
    <property type="project" value="TreeGrafter"/>
</dbReference>
<proteinExistence type="inferred from homology"/>
<dbReference type="SUPFAM" id="SSF56954">
    <property type="entry name" value="Outer membrane efflux proteins (OEP)"/>
    <property type="match status" value="1"/>
</dbReference>
<dbReference type="InterPro" id="IPR051906">
    <property type="entry name" value="TolC-like"/>
</dbReference>
<gene>
    <name evidence="9" type="ORF">PJV92_09010</name>
</gene>
<keyword evidence="7" id="KW-0998">Cell outer membrane</keyword>
<dbReference type="AlphaFoldDB" id="A0AAP4UZ19"/>
<dbReference type="Proteomes" id="UP001171508">
    <property type="component" value="Unassembled WGS sequence"/>
</dbReference>
<comment type="caution">
    <text evidence="9">The sequence shown here is derived from an EMBL/GenBank/DDBJ whole genome shotgun (WGS) entry which is preliminary data.</text>
</comment>
<evidence type="ECO:0000256" key="4">
    <source>
        <dbReference type="ARBA" id="ARBA00022452"/>
    </source>
</evidence>
<dbReference type="GO" id="GO:0009279">
    <property type="term" value="C:cell outer membrane"/>
    <property type="evidence" value="ECO:0007669"/>
    <property type="project" value="UniProtKB-SubCell"/>
</dbReference>
<keyword evidence="8" id="KW-0175">Coiled coil</keyword>
<keyword evidence="3" id="KW-0813">Transport</keyword>
<keyword evidence="5" id="KW-0812">Transmembrane</keyword>
<keyword evidence="4" id="KW-1134">Transmembrane beta strand</keyword>
<dbReference type="PANTHER" id="PTHR30026">
    <property type="entry name" value="OUTER MEMBRANE PROTEIN TOLC"/>
    <property type="match status" value="1"/>
</dbReference>
<evidence type="ECO:0000256" key="6">
    <source>
        <dbReference type="ARBA" id="ARBA00023136"/>
    </source>
</evidence>
<evidence type="ECO:0000256" key="1">
    <source>
        <dbReference type="ARBA" id="ARBA00004442"/>
    </source>
</evidence>
<evidence type="ECO:0000256" key="3">
    <source>
        <dbReference type="ARBA" id="ARBA00022448"/>
    </source>
</evidence>
<sequence>MRKIIVCSLFCSLAFANNLDLLQKDKKESRELEKQYIESSYESLKNDWIGSIDFSSGLSQAHSFSDGDKTKFKEGQYGKSASIGFTQSIYESGGIEFTIQYAKDKFKYDLLSWENQNSQILQSMYDTLLEIAKLKFQIIQGKYQLENKDIELIIKKIQYEAGKTDIVELNNAVMSKNTQIKNNIALENSLKDKEFELSKYTDLKYDEIEILDFNNVSKEDFINQNLDILQEDSKVEMLNTNYKKMKTNYLPKVALSTKASYSNSDEKENIMIRDTNKDDAQSSASLTLSMPLYDYNKSNKLQEAKLNYLKQKSSVNDLKNEIAYDYEQILNQINTYEKQNKTIAENIRLYDDLIAANKISNEAGMTSVYDLDILRNTKQINEYDLIINDINIKLQYSKLYFKIKG</sequence>
<evidence type="ECO:0000256" key="7">
    <source>
        <dbReference type="ARBA" id="ARBA00023237"/>
    </source>
</evidence>
<dbReference type="PANTHER" id="PTHR30026:SF20">
    <property type="entry name" value="OUTER MEMBRANE PROTEIN TOLC"/>
    <property type="match status" value="1"/>
</dbReference>
<organism evidence="9 10">
    <name type="scientific">Aliarcobacter butzleri</name>
    <dbReference type="NCBI Taxonomy" id="28197"/>
    <lineage>
        <taxon>Bacteria</taxon>
        <taxon>Pseudomonadati</taxon>
        <taxon>Campylobacterota</taxon>
        <taxon>Epsilonproteobacteria</taxon>
        <taxon>Campylobacterales</taxon>
        <taxon>Arcobacteraceae</taxon>
        <taxon>Aliarcobacter</taxon>
    </lineage>
</organism>
<comment type="similarity">
    <text evidence="2">Belongs to the outer membrane factor (OMF) (TC 1.B.17) family.</text>
</comment>
<evidence type="ECO:0000313" key="9">
    <source>
        <dbReference type="EMBL" id="MDN5132859.1"/>
    </source>
</evidence>
<evidence type="ECO:0000256" key="5">
    <source>
        <dbReference type="ARBA" id="ARBA00022692"/>
    </source>
</evidence>
<feature type="coiled-coil region" evidence="8">
    <location>
        <begin position="301"/>
        <end position="346"/>
    </location>
</feature>
<name>A0AAP4UZ19_9BACT</name>
<keyword evidence="6" id="KW-0472">Membrane</keyword>
<accession>A0AAP4UZ19</accession>
<dbReference type="GO" id="GO:0015562">
    <property type="term" value="F:efflux transmembrane transporter activity"/>
    <property type="evidence" value="ECO:0007669"/>
    <property type="project" value="InterPro"/>
</dbReference>
<dbReference type="Gene3D" id="1.20.1600.10">
    <property type="entry name" value="Outer membrane efflux proteins (OEP)"/>
    <property type="match status" value="1"/>
</dbReference>
<dbReference type="EMBL" id="JAQJJM010000022">
    <property type="protein sequence ID" value="MDN5132859.1"/>
    <property type="molecule type" value="Genomic_DNA"/>
</dbReference>
<reference evidence="9" key="1">
    <citation type="journal article" date="2023" name="Microorganisms">
        <title>Genomic Characterization of Arcobacter butzleri Strains Isolated from Various Sources in Lithuania.</title>
        <authorList>
            <person name="Uljanovas D."/>
            <person name="Golz G."/>
            <person name="Fleischmann S."/>
            <person name="Kudirkiene E."/>
            <person name="Kasetiene N."/>
            <person name="Grineviciene A."/>
            <person name="Tamuleviciene E."/>
            <person name="Aksomaitiene J."/>
            <person name="Alter T."/>
            <person name="Malakauskas M."/>
        </authorList>
    </citation>
    <scope>NUCLEOTIDE SEQUENCE</scope>
    <source>
        <strain evidence="9">H19</strain>
    </source>
</reference>
<dbReference type="Pfam" id="PF02321">
    <property type="entry name" value="OEP"/>
    <property type="match status" value="1"/>
</dbReference>
<protein>
    <submittedName>
        <fullName evidence="9">TolC family protein</fullName>
    </submittedName>
</protein>
<dbReference type="GO" id="GO:1990281">
    <property type="term" value="C:efflux pump complex"/>
    <property type="evidence" value="ECO:0007669"/>
    <property type="project" value="TreeGrafter"/>
</dbReference>
<evidence type="ECO:0000313" key="10">
    <source>
        <dbReference type="Proteomes" id="UP001171508"/>
    </source>
</evidence>
<dbReference type="RefSeq" id="WP_175531292.1">
    <property type="nucleotide sequence ID" value="NZ_JABWGL010000019.1"/>
</dbReference>